<evidence type="ECO:0000313" key="2">
    <source>
        <dbReference type="EMBL" id="GMI43052.1"/>
    </source>
</evidence>
<proteinExistence type="predicted"/>
<gene>
    <name evidence="2" type="ORF">TrCOL_g8093</name>
</gene>
<dbReference type="AlphaFoldDB" id="A0A9W7GE80"/>
<name>A0A9W7GE80_9STRA</name>
<accession>A0A9W7GE80</accession>
<feature type="transmembrane region" description="Helical" evidence="1">
    <location>
        <begin position="438"/>
        <end position="457"/>
    </location>
</feature>
<keyword evidence="1" id="KW-1133">Transmembrane helix</keyword>
<dbReference type="Proteomes" id="UP001165065">
    <property type="component" value="Unassembled WGS sequence"/>
</dbReference>
<comment type="caution">
    <text evidence="2">The sequence shown here is derived from an EMBL/GenBank/DDBJ whole genome shotgun (WGS) entry which is preliminary data.</text>
</comment>
<protein>
    <submittedName>
        <fullName evidence="2">Uncharacterized protein</fullName>
    </submittedName>
</protein>
<organism evidence="2 3">
    <name type="scientific">Triparma columacea</name>
    <dbReference type="NCBI Taxonomy" id="722753"/>
    <lineage>
        <taxon>Eukaryota</taxon>
        <taxon>Sar</taxon>
        <taxon>Stramenopiles</taxon>
        <taxon>Ochrophyta</taxon>
        <taxon>Bolidophyceae</taxon>
        <taxon>Parmales</taxon>
        <taxon>Triparmaceae</taxon>
        <taxon>Triparma</taxon>
    </lineage>
</organism>
<keyword evidence="3" id="KW-1185">Reference proteome</keyword>
<evidence type="ECO:0000256" key="1">
    <source>
        <dbReference type="SAM" id="Phobius"/>
    </source>
</evidence>
<keyword evidence="1" id="KW-0812">Transmembrane</keyword>
<reference evidence="3" key="1">
    <citation type="journal article" date="2023" name="Commun. Biol.">
        <title>Genome analysis of Parmales, the sister group of diatoms, reveals the evolutionary specialization of diatoms from phago-mixotrophs to photoautotrophs.</title>
        <authorList>
            <person name="Ban H."/>
            <person name="Sato S."/>
            <person name="Yoshikawa S."/>
            <person name="Yamada K."/>
            <person name="Nakamura Y."/>
            <person name="Ichinomiya M."/>
            <person name="Sato N."/>
            <person name="Blanc-Mathieu R."/>
            <person name="Endo H."/>
            <person name="Kuwata A."/>
            <person name="Ogata H."/>
        </authorList>
    </citation>
    <scope>NUCLEOTIDE SEQUENCE [LARGE SCALE GENOMIC DNA]</scope>
</reference>
<dbReference type="EMBL" id="BRYA01001449">
    <property type="protein sequence ID" value="GMI43052.1"/>
    <property type="molecule type" value="Genomic_DNA"/>
</dbReference>
<evidence type="ECO:0000313" key="3">
    <source>
        <dbReference type="Proteomes" id="UP001165065"/>
    </source>
</evidence>
<keyword evidence="1" id="KW-0472">Membrane</keyword>
<dbReference type="OrthoDB" id="10516082at2759"/>
<sequence>MSSYGKMLSLEEKANVLRTQLGLEADFPSDVVIGVAIAHHLDHGSTRAHLGVRSRAQREITEEDAKAFFLEIPAKSWTYEEHNPRPNPALKAQCLESMADACIARLIVSGGGEDKSLAKEQAQEAGADGLPKPRIYVTEMVGGWPWVYGNRPFPPFLARTNYGCAAPSLIEYPTIPELEAMSTEQLQALRFTKIGWKVRGPPGAFAGSGWGLDALKFWRNDGEVSPFYGASKKLNYTDANDGDASKSFKTAAINGEVRGVKVFYTHEIVIGLALLGEGGQVLAQEGPGKARDDYGEYYHHAFLFGANEKLVGFKFYSDSSTPRLGCILADMGTPQEGGVIDPALVPSYLPNIVPPIAVIHANVQPDSCMGMGELWRFSEAAKPHNMPTALREHMTEEDYVAIMDGVNAVLDRYGAPKETDCFCQFPCRQICIDGPGCGILNILGLLMMPLIFPVVLMEMEGAKKAKKIKEELKAALAAFEAKGLAAKFGTGTLLQGQYNGTHSGASKQGSASYIVVSLPRGTGTSNPNGTTAVAPQPMVMGERAARA</sequence>